<protein>
    <submittedName>
        <fullName evidence="4">NAD(P)-dependent dehydrogenase (Short-subunit alcohol dehydrogenase family)</fullName>
    </submittedName>
</protein>
<dbReference type="PRINTS" id="PR00081">
    <property type="entry name" value="GDHRDH"/>
</dbReference>
<dbReference type="InterPro" id="IPR057326">
    <property type="entry name" value="KR_dom"/>
</dbReference>
<dbReference type="InterPro" id="IPR002347">
    <property type="entry name" value="SDR_fam"/>
</dbReference>
<keyword evidence="2" id="KW-0560">Oxidoreductase</keyword>
<dbReference type="AlphaFoldDB" id="A0A7W6CNT5"/>
<sequence length="251" mass="26399">MVSISGEFVDRCVVVLGGTAGIGLAAARRFREEGAKLAVTGRNMDALRDVAEDLDALAIRSDIADPQQSAGAMAEIEETLGGIDVLFVNAGVGGFAPVEQVTEEFWDQIHDVNLRGAFFAIQRALPLMRDGGGIVITGSIGSLAAVPGNVVYAAAKAGLRAMARILAKELLPRRIRVNMVSPGPTDTEIFKRDATPEIIAEMKAMMAGVVPIGRMGSSEELAEAVLFLASARASFINGVDLFVDGGCIELR</sequence>
<gene>
    <name evidence="4" type="ORF">GGR38_001841</name>
</gene>
<dbReference type="FunFam" id="3.40.50.720:FF:000084">
    <property type="entry name" value="Short-chain dehydrogenase reductase"/>
    <property type="match status" value="1"/>
</dbReference>
<dbReference type="InterPro" id="IPR036291">
    <property type="entry name" value="NAD(P)-bd_dom_sf"/>
</dbReference>
<dbReference type="RefSeq" id="WP_183624739.1">
    <property type="nucleotide sequence ID" value="NZ_JACIDX010000006.1"/>
</dbReference>
<accession>A0A7W6CNT5</accession>
<comment type="caution">
    <text evidence="4">The sequence shown here is derived from an EMBL/GenBank/DDBJ whole genome shotgun (WGS) entry which is preliminary data.</text>
</comment>
<evidence type="ECO:0000313" key="5">
    <source>
        <dbReference type="Proteomes" id="UP000548867"/>
    </source>
</evidence>
<feature type="domain" description="Ketoreductase" evidence="3">
    <location>
        <begin position="11"/>
        <end position="187"/>
    </location>
</feature>
<evidence type="ECO:0000256" key="2">
    <source>
        <dbReference type="ARBA" id="ARBA00023002"/>
    </source>
</evidence>
<dbReference type="GO" id="GO:0016491">
    <property type="term" value="F:oxidoreductase activity"/>
    <property type="evidence" value="ECO:0007669"/>
    <property type="project" value="UniProtKB-KW"/>
</dbReference>
<evidence type="ECO:0000313" key="4">
    <source>
        <dbReference type="EMBL" id="MBB3954892.1"/>
    </source>
</evidence>
<dbReference type="InterPro" id="IPR020904">
    <property type="entry name" value="Sc_DH/Rdtase_CS"/>
</dbReference>
<evidence type="ECO:0000256" key="1">
    <source>
        <dbReference type="ARBA" id="ARBA00006484"/>
    </source>
</evidence>
<dbReference type="PANTHER" id="PTHR43669">
    <property type="entry name" value="5-KETO-D-GLUCONATE 5-REDUCTASE"/>
    <property type="match status" value="1"/>
</dbReference>
<keyword evidence="5" id="KW-1185">Reference proteome</keyword>
<dbReference type="SUPFAM" id="SSF51735">
    <property type="entry name" value="NAD(P)-binding Rossmann-fold domains"/>
    <property type="match status" value="1"/>
</dbReference>
<comment type="similarity">
    <text evidence="1">Belongs to the short-chain dehydrogenases/reductases (SDR) family.</text>
</comment>
<organism evidence="4 5">
    <name type="scientific">Novosphingobium sediminicola</name>
    <dbReference type="NCBI Taxonomy" id="563162"/>
    <lineage>
        <taxon>Bacteria</taxon>
        <taxon>Pseudomonadati</taxon>
        <taxon>Pseudomonadota</taxon>
        <taxon>Alphaproteobacteria</taxon>
        <taxon>Sphingomonadales</taxon>
        <taxon>Sphingomonadaceae</taxon>
        <taxon>Novosphingobium</taxon>
    </lineage>
</organism>
<dbReference type="Pfam" id="PF13561">
    <property type="entry name" value="adh_short_C2"/>
    <property type="match status" value="1"/>
</dbReference>
<reference evidence="4 5" key="1">
    <citation type="submission" date="2020-08" db="EMBL/GenBank/DDBJ databases">
        <title>Genomic Encyclopedia of Type Strains, Phase IV (KMG-IV): sequencing the most valuable type-strain genomes for metagenomic binning, comparative biology and taxonomic classification.</title>
        <authorList>
            <person name="Goeker M."/>
        </authorList>
    </citation>
    <scope>NUCLEOTIDE SEQUENCE [LARGE SCALE GENOMIC DNA]</scope>
    <source>
        <strain evidence="4 5">DSM 27057</strain>
    </source>
</reference>
<proteinExistence type="inferred from homology"/>
<dbReference type="SMART" id="SM00822">
    <property type="entry name" value="PKS_KR"/>
    <property type="match status" value="1"/>
</dbReference>
<dbReference type="CDD" id="cd05233">
    <property type="entry name" value="SDR_c"/>
    <property type="match status" value="1"/>
</dbReference>
<dbReference type="EMBL" id="JACIDX010000006">
    <property type="protein sequence ID" value="MBB3954892.1"/>
    <property type="molecule type" value="Genomic_DNA"/>
</dbReference>
<dbReference type="Gene3D" id="3.40.50.720">
    <property type="entry name" value="NAD(P)-binding Rossmann-like Domain"/>
    <property type="match status" value="1"/>
</dbReference>
<name>A0A7W6CNT5_9SPHN</name>
<evidence type="ECO:0000259" key="3">
    <source>
        <dbReference type="SMART" id="SM00822"/>
    </source>
</evidence>
<dbReference type="PROSITE" id="PS00061">
    <property type="entry name" value="ADH_SHORT"/>
    <property type="match status" value="1"/>
</dbReference>
<dbReference type="Proteomes" id="UP000548867">
    <property type="component" value="Unassembled WGS sequence"/>
</dbReference>
<dbReference type="PANTHER" id="PTHR43669:SF3">
    <property type="entry name" value="ALCOHOL DEHYDROGENASE, PUTATIVE (AFU_ORTHOLOGUE AFUA_3G03445)-RELATED"/>
    <property type="match status" value="1"/>
</dbReference>
<dbReference type="PRINTS" id="PR00080">
    <property type="entry name" value="SDRFAMILY"/>
</dbReference>